<evidence type="ECO:0000313" key="3">
    <source>
        <dbReference type="Proteomes" id="UP000614058"/>
    </source>
</evidence>
<dbReference type="InterPro" id="IPR045584">
    <property type="entry name" value="Pilin-like"/>
</dbReference>
<sequence length="151" mass="16963">MKAKGFTLVELLVVIAIIAVLAVVAYPLYNNYVKNARLSEAHQAMMDNAQALERHYANHANFKKSSTQWVDLPITQTPYFCIRMLGNPRGTESEAAYSMKAVSFDKNREARVLIHAHDGTSLVCESSKTTCDETPFFNNAMRVDSDCRPYP</sequence>
<feature type="transmembrane region" description="Helical" evidence="1">
    <location>
        <begin position="6"/>
        <end position="29"/>
    </location>
</feature>
<dbReference type="NCBIfam" id="TIGR02532">
    <property type="entry name" value="IV_pilin_GFxxxE"/>
    <property type="match status" value="1"/>
</dbReference>
<dbReference type="RefSeq" id="WP_200521127.1">
    <property type="nucleotide sequence ID" value="NZ_JAEHNZ010000001.1"/>
</dbReference>
<name>A0ABS1BPL9_9NEIS</name>
<dbReference type="Pfam" id="PF16732">
    <property type="entry name" value="ComP_DUS"/>
    <property type="match status" value="1"/>
</dbReference>
<keyword evidence="3" id="KW-1185">Reference proteome</keyword>
<comment type="caution">
    <text evidence="2">The sequence shown here is derived from an EMBL/GenBank/DDBJ whole genome shotgun (WGS) entry which is preliminary data.</text>
</comment>
<dbReference type="PROSITE" id="PS00409">
    <property type="entry name" value="PROKAR_NTER_METHYL"/>
    <property type="match status" value="1"/>
</dbReference>
<evidence type="ECO:0000313" key="2">
    <source>
        <dbReference type="EMBL" id="MBK0395239.1"/>
    </source>
</evidence>
<dbReference type="InterPro" id="IPR031982">
    <property type="entry name" value="PilE-like"/>
</dbReference>
<dbReference type="EMBL" id="JAEHNZ010000001">
    <property type="protein sequence ID" value="MBK0395239.1"/>
    <property type="molecule type" value="Genomic_DNA"/>
</dbReference>
<evidence type="ECO:0000256" key="1">
    <source>
        <dbReference type="SAM" id="Phobius"/>
    </source>
</evidence>
<dbReference type="Proteomes" id="UP000614058">
    <property type="component" value="Unassembled WGS sequence"/>
</dbReference>
<proteinExistence type="predicted"/>
<keyword evidence="1" id="KW-1133">Transmembrane helix</keyword>
<keyword evidence="1" id="KW-0472">Membrane</keyword>
<gene>
    <name evidence="2" type="ORF">JDW22_01225</name>
</gene>
<dbReference type="Pfam" id="PF07963">
    <property type="entry name" value="N_methyl"/>
    <property type="match status" value="1"/>
</dbReference>
<organism evidence="2 3">
    <name type="scientific">Kingella bonacorsii</name>
    <dbReference type="NCBI Taxonomy" id="2796361"/>
    <lineage>
        <taxon>Bacteria</taxon>
        <taxon>Pseudomonadati</taxon>
        <taxon>Pseudomonadota</taxon>
        <taxon>Betaproteobacteria</taxon>
        <taxon>Neisseriales</taxon>
        <taxon>Neisseriaceae</taxon>
        <taxon>Kingella</taxon>
    </lineage>
</organism>
<keyword evidence="1" id="KW-0812">Transmembrane</keyword>
<dbReference type="SUPFAM" id="SSF54523">
    <property type="entry name" value="Pili subunits"/>
    <property type="match status" value="1"/>
</dbReference>
<reference evidence="2 3" key="1">
    <citation type="journal article" date="2021" name="Pathogens">
        <title>Isolation and Characterization of Kingella bonacorsii sp. nov., A Novel Kingella Species Detected in a Stable Periodontitis Subject.</title>
        <authorList>
            <person name="Antezack A."/>
            <person name="Boxberger M."/>
            <person name="Rolland C."/>
            <person name="Monnet-Corti V."/>
            <person name="La Scola B."/>
        </authorList>
    </citation>
    <scope>NUCLEOTIDE SEQUENCE [LARGE SCALE GENOMIC DNA]</scope>
    <source>
        <strain evidence="2 3">Marseille-Q4569</strain>
    </source>
</reference>
<dbReference type="Gene3D" id="3.30.700.50">
    <property type="match status" value="1"/>
</dbReference>
<dbReference type="PANTHER" id="PTHR30093">
    <property type="entry name" value="GENERAL SECRETION PATHWAY PROTEIN G"/>
    <property type="match status" value="1"/>
</dbReference>
<protein>
    <submittedName>
        <fullName evidence="2">Type IV pilin protein</fullName>
    </submittedName>
</protein>
<dbReference type="InterPro" id="IPR012902">
    <property type="entry name" value="N_methyl_site"/>
</dbReference>
<accession>A0ABS1BPL9</accession>
<dbReference type="PANTHER" id="PTHR30093:SF47">
    <property type="entry name" value="TYPE IV PILUS NON-CORE MINOR PILIN PILE"/>
    <property type="match status" value="1"/>
</dbReference>